<dbReference type="InterPro" id="IPR057514">
    <property type="entry name" value="NTF2_SigF"/>
</dbReference>
<keyword evidence="1" id="KW-0472">Membrane</keyword>
<protein>
    <recommendedName>
        <fullName evidence="2">SigF-like NTF2-like domain-containing protein</fullName>
    </recommendedName>
</protein>
<sequence length="235" mass="26245">MENPKQEIPSIITTLTSTTSTTELSDTVTRYFTQDVKFIHPICLANSRAEILGIYQWYRIMSPATKSKVLSVMYDPDLNVLVVEIVQWFRARIRPFAPAPARLITRLTLRKIEGLHYIYCQEDFYHTTDLVALIAPYLVLFVWLILKIASLLSNLSAWLFKKAGITGGGLEGGDIALTGLKEGLGLSRVQLEHPIIPRTQAHSKSQKDYPTSVMAVDGEPPQAITRTKAGTLVSE</sequence>
<keyword evidence="1" id="KW-0812">Transmembrane</keyword>
<dbReference type="Pfam" id="PF24840">
    <property type="entry name" value="NTF2_SigF"/>
    <property type="match status" value="1"/>
</dbReference>
<reference evidence="3 4" key="1">
    <citation type="submission" date="2014-04" db="EMBL/GenBank/DDBJ databases">
        <title>Evolutionary Origins and Diversification of the Mycorrhizal Mutualists.</title>
        <authorList>
            <consortium name="DOE Joint Genome Institute"/>
            <consortium name="Mycorrhizal Genomics Consortium"/>
            <person name="Kohler A."/>
            <person name="Kuo A."/>
            <person name="Nagy L.G."/>
            <person name="Floudas D."/>
            <person name="Copeland A."/>
            <person name="Barry K.W."/>
            <person name="Cichocki N."/>
            <person name="Veneault-Fourrey C."/>
            <person name="LaButti K."/>
            <person name="Lindquist E.A."/>
            <person name="Lipzen A."/>
            <person name="Lundell T."/>
            <person name="Morin E."/>
            <person name="Murat C."/>
            <person name="Riley R."/>
            <person name="Ohm R."/>
            <person name="Sun H."/>
            <person name="Tunlid A."/>
            <person name="Henrissat B."/>
            <person name="Grigoriev I.V."/>
            <person name="Hibbett D.S."/>
            <person name="Martin F."/>
        </authorList>
    </citation>
    <scope>NUCLEOTIDE SEQUENCE [LARGE SCALE GENOMIC DNA]</scope>
    <source>
        <strain evidence="3 4">MD-312</strain>
    </source>
</reference>
<accession>A0A0C9VWB7</accession>
<evidence type="ECO:0000313" key="3">
    <source>
        <dbReference type="EMBL" id="KIJ62460.1"/>
    </source>
</evidence>
<dbReference type="OrthoDB" id="2344312at2759"/>
<evidence type="ECO:0000313" key="4">
    <source>
        <dbReference type="Proteomes" id="UP000053820"/>
    </source>
</evidence>
<evidence type="ECO:0000259" key="2">
    <source>
        <dbReference type="Pfam" id="PF24840"/>
    </source>
</evidence>
<dbReference type="PANTHER" id="PTHR35393">
    <property type="entry name" value="CHROMOSOME 1, WHOLE GENOME SHOTGUN SEQUENCE"/>
    <property type="match status" value="1"/>
</dbReference>
<dbReference type="PANTHER" id="PTHR35393:SF1">
    <property type="entry name" value="SNOAL-LIKE DOMAIN-CONTAINING PROTEIN"/>
    <property type="match status" value="1"/>
</dbReference>
<keyword evidence="1" id="KW-1133">Transmembrane helix</keyword>
<name>A0A0C9VWB7_9AGAM</name>
<proteinExistence type="predicted"/>
<keyword evidence="4" id="KW-1185">Reference proteome</keyword>
<evidence type="ECO:0000256" key="1">
    <source>
        <dbReference type="SAM" id="Phobius"/>
    </source>
</evidence>
<organism evidence="3 4">
    <name type="scientific">Hydnomerulius pinastri MD-312</name>
    <dbReference type="NCBI Taxonomy" id="994086"/>
    <lineage>
        <taxon>Eukaryota</taxon>
        <taxon>Fungi</taxon>
        <taxon>Dikarya</taxon>
        <taxon>Basidiomycota</taxon>
        <taxon>Agaricomycotina</taxon>
        <taxon>Agaricomycetes</taxon>
        <taxon>Agaricomycetidae</taxon>
        <taxon>Boletales</taxon>
        <taxon>Boletales incertae sedis</taxon>
        <taxon>Leucogyrophana</taxon>
    </lineage>
</organism>
<dbReference type="EMBL" id="KN839855">
    <property type="protein sequence ID" value="KIJ62460.1"/>
    <property type="molecule type" value="Genomic_DNA"/>
</dbReference>
<gene>
    <name evidence="3" type="ORF">HYDPIDRAFT_169121</name>
</gene>
<dbReference type="AlphaFoldDB" id="A0A0C9VWB7"/>
<dbReference type="HOGENOM" id="CLU_079426_1_0_1"/>
<feature type="transmembrane region" description="Helical" evidence="1">
    <location>
        <begin position="130"/>
        <end position="152"/>
    </location>
</feature>
<feature type="domain" description="SigF-like NTF2-like" evidence="2">
    <location>
        <begin position="1"/>
        <end position="164"/>
    </location>
</feature>
<dbReference type="Proteomes" id="UP000053820">
    <property type="component" value="Unassembled WGS sequence"/>
</dbReference>